<dbReference type="PROSITE" id="PS50115">
    <property type="entry name" value="ARFGAP"/>
    <property type="match status" value="1"/>
</dbReference>
<feature type="region of interest" description="Disordered" evidence="7">
    <location>
        <begin position="378"/>
        <end position="551"/>
    </location>
</feature>
<dbReference type="CDD" id="cd08839">
    <property type="entry name" value="ArfGap_SMAP"/>
    <property type="match status" value="1"/>
</dbReference>
<keyword evidence="3 5" id="KW-0863">Zinc-finger</keyword>
<proteinExistence type="predicted"/>
<feature type="compositionally biased region" description="Low complexity" evidence="7">
    <location>
        <begin position="387"/>
        <end position="404"/>
    </location>
</feature>
<dbReference type="GO" id="GO:0005634">
    <property type="term" value="C:nucleus"/>
    <property type="evidence" value="ECO:0007669"/>
    <property type="project" value="InterPro"/>
</dbReference>
<keyword evidence="10" id="KW-1185">Reference proteome</keyword>
<dbReference type="InterPro" id="IPR038508">
    <property type="entry name" value="ArfGAP_dom_sf"/>
</dbReference>
<keyword evidence="4" id="KW-0862">Zinc</keyword>
<dbReference type="GO" id="GO:0008270">
    <property type="term" value="F:zinc ion binding"/>
    <property type="evidence" value="ECO:0007669"/>
    <property type="project" value="UniProtKB-KW"/>
</dbReference>
<feature type="compositionally biased region" description="Basic and acidic residues" evidence="7">
    <location>
        <begin position="405"/>
        <end position="429"/>
    </location>
</feature>
<dbReference type="GO" id="GO:0005096">
    <property type="term" value="F:GTPase activator activity"/>
    <property type="evidence" value="ECO:0007669"/>
    <property type="project" value="UniProtKB-KW"/>
</dbReference>
<evidence type="ECO:0000256" key="3">
    <source>
        <dbReference type="ARBA" id="ARBA00022771"/>
    </source>
</evidence>
<dbReference type="Gene3D" id="1.10.220.150">
    <property type="entry name" value="Arf GTPase activating protein"/>
    <property type="match status" value="1"/>
</dbReference>
<evidence type="ECO:0000256" key="5">
    <source>
        <dbReference type="PROSITE-ProRule" id="PRU00288"/>
    </source>
</evidence>
<dbReference type="EMBL" id="JAFJMO010000002">
    <property type="protein sequence ID" value="KAJ8284920.1"/>
    <property type="molecule type" value="Genomic_DNA"/>
</dbReference>
<feature type="compositionally biased region" description="Polar residues" evidence="7">
    <location>
        <begin position="498"/>
        <end position="514"/>
    </location>
</feature>
<dbReference type="PANTHER" id="PTHR45705">
    <property type="entry name" value="FI20236P1"/>
    <property type="match status" value="1"/>
</dbReference>
<evidence type="ECO:0000259" key="8">
    <source>
        <dbReference type="PROSITE" id="PS50115"/>
    </source>
</evidence>
<evidence type="ECO:0000256" key="6">
    <source>
        <dbReference type="SAM" id="Coils"/>
    </source>
</evidence>
<gene>
    <name evidence="9" type="ORF">COCON_G00037700</name>
</gene>
<evidence type="ECO:0000256" key="1">
    <source>
        <dbReference type="ARBA" id="ARBA00022468"/>
    </source>
</evidence>
<dbReference type="InterPro" id="IPR020993">
    <property type="entry name" value="Centromere_CenpK"/>
</dbReference>
<accession>A0A9Q1DZW7</accession>
<feature type="compositionally biased region" description="Polar residues" evidence="7">
    <location>
        <begin position="469"/>
        <end position="483"/>
    </location>
</feature>
<evidence type="ECO:0000256" key="4">
    <source>
        <dbReference type="ARBA" id="ARBA00022833"/>
    </source>
</evidence>
<keyword evidence="2" id="KW-0479">Metal-binding</keyword>
<feature type="compositionally biased region" description="Basic and acidic residues" evidence="7">
    <location>
        <begin position="541"/>
        <end position="551"/>
    </location>
</feature>
<feature type="coiled-coil region" evidence="6">
    <location>
        <begin position="126"/>
        <end position="176"/>
    </location>
</feature>
<name>A0A9Q1DZW7_CONCO</name>
<dbReference type="GO" id="GO:0051382">
    <property type="term" value="P:kinetochore assembly"/>
    <property type="evidence" value="ECO:0007669"/>
    <property type="project" value="InterPro"/>
</dbReference>
<dbReference type="PANTHER" id="PTHR45705:SF8">
    <property type="entry name" value="STROMAL MEMBRANE-ASSOCIATED PROTEIN 1"/>
    <property type="match status" value="1"/>
</dbReference>
<dbReference type="SUPFAM" id="SSF57863">
    <property type="entry name" value="ArfGap/RecO-like zinc finger"/>
    <property type="match status" value="1"/>
</dbReference>
<dbReference type="InterPro" id="IPR001164">
    <property type="entry name" value="ArfGAP_dom"/>
</dbReference>
<evidence type="ECO:0000313" key="9">
    <source>
        <dbReference type="EMBL" id="KAJ8284920.1"/>
    </source>
</evidence>
<keyword evidence="1" id="KW-0343">GTPase activation</keyword>
<comment type="caution">
    <text evidence="9">The sequence shown here is derived from an EMBL/GenBank/DDBJ whole genome shotgun (WGS) entry which is preliminary data.</text>
</comment>
<dbReference type="SMART" id="SM00105">
    <property type="entry name" value="ArfGap"/>
    <property type="match status" value="1"/>
</dbReference>
<reference evidence="9" key="1">
    <citation type="journal article" date="2023" name="Science">
        <title>Genome structures resolve the early diversification of teleost fishes.</title>
        <authorList>
            <person name="Parey E."/>
            <person name="Louis A."/>
            <person name="Montfort J."/>
            <person name="Bouchez O."/>
            <person name="Roques C."/>
            <person name="Iampietro C."/>
            <person name="Lluch J."/>
            <person name="Castinel A."/>
            <person name="Donnadieu C."/>
            <person name="Desvignes T."/>
            <person name="Floi Bucao C."/>
            <person name="Jouanno E."/>
            <person name="Wen M."/>
            <person name="Mejri S."/>
            <person name="Dirks R."/>
            <person name="Jansen H."/>
            <person name="Henkel C."/>
            <person name="Chen W.J."/>
            <person name="Zahm M."/>
            <person name="Cabau C."/>
            <person name="Klopp C."/>
            <person name="Thompson A.W."/>
            <person name="Robinson-Rechavi M."/>
            <person name="Braasch I."/>
            <person name="Lecointre G."/>
            <person name="Bobe J."/>
            <person name="Postlethwait J.H."/>
            <person name="Berthelot C."/>
            <person name="Roest Crollius H."/>
            <person name="Guiguen Y."/>
        </authorList>
    </citation>
    <scope>NUCLEOTIDE SEQUENCE</scope>
    <source>
        <strain evidence="9">Concon-B</strain>
    </source>
</reference>
<dbReference type="Pfam" id="PF11802">
    <property type="entry name" value="CENP-K"/>
    <property type="match status" value="1"/>
</dbReference>
<dbReference type="InterPro" id="IPR051718">
    <property type="entry name" value="ARF_GTPase-activating"/>
</dbReference>
<evidence type="ECO:0000256" key="2">
    <source>
        <dbReference type="ARBA" id="ARBA00022723"/>
    </source>
</evidence>
<dbReference type="FunFam" id="1.10.220.150:FF:000009">
    <property type="entry name" value="stromal membrane-associated protein 1 isoform X1"/>
    <property type="match status" value="1"/>
</dbReference>
<dbReference type="InterPro" id="IPR044732">
    <property type="entry name" value="ArfGAP_SMAP1-like"/>
</dbReference>
<dbReference type="OrthoDB" id="10266696at2759"/>
<protein>
    <recommendedName>
        <fullName evidence="8">Arf-GAP domain-containing protein</fullName>
    </recommendedName>
</protein>
<dbReference type="AlphaFoldDB" id="A0A9Q1DZW7"/>
<dbReference type="GO" id="GO:0005737">
    <property type="term" value="C:cytoplasm"/>
    <property type="evidence" value="ECO:0007669"/>
    <property type="project" value="TreeGrafter"/>
</dbReference>
<dbReference type="GO" id="GO:2000369">
    <property type="term" value="P:regulation of clathrin-dependent endocytosis"/>
    <property type="evidence" value="ECO:0007669"/>
    <property type="project" value="TreeGrafter"/>
</dbReference>
<dbReference type="PRINTS" id="PR00405">
    <property type="entry name" value="REVINTRACTNG"/>
</dbReference>
<evidence type="ECO:0000313" key="10">
    <source>
        <dbReference type="Proteomes" id="UP001152803"/>
    </source>
</evidence>
<feature type="compositionally biased region" description="Basic and acidic residues" evidence="7">
    <location>
        <begin position="436"/>
        <end position="445"/>
    </location>
</feature>
<evidence type="ECO:0000256" key="7">
    <source>
        <dbReference type="SAM" id="MobiDB-lite"/>
    </source>
</evidence>
<keyword evidence="6" id="KW-0175">Coiled coil</keyword>
<organism evidence="9 10">
    <name type="scientific">Conger conger</name>
    <name type="common">Conger eel</name>
    <name type="synonym">Muraena conger</name>
    <dbReference type="NCBI Taxonomy" id="82655"/>
    <lineage>
        <taxon>Eukaryota</taxon>
        <taxon>Metazoa</taxon>
        <taxon>Chordata</taxon>
        <taxon>Craniata</taxon>
        <taxon>Vertebrata</taxon>
        <taxon>Euteleostomi</taxon>
        <taxon>Actinopterygii</taxon>
        <taxon>Neopterygii</taxon>
        <taxon>Teleostei</taxon>
        <taxon>Anguilliformes</taxon>
        <taxon>Congridae</taxon>
        <taxon>Conger</taxon>
    </lineage>
</organism>
<dbReference type="Proteomes" id="UP001152803">
    <property type="component" value="Unassembled WGS sequence"/>
</dbReference>
<dbReference type="InterPro" id="IPR037278">
    <property type="entry name" value="ARFGAP/RecO"/>
</dbReference>
<dbReference type="Pfam" id="PF01412">
    <property type="entry name" value="ArfGap"/>
    <property type="match status" value="1"/>
</dbReference>
<sequence length="722" mass="78810">MDADELLENAQALAKQMSEYQGNLPPDTPEQFSLLQQLQNDLTLAENESLQNPNYQTVSRVNALEAELKEWQELQPKLLSSNPEVLLAVGKEELSRLNRQLEMVLSCSQAKRDKLKETLKSEQEWVGEKKEVLQAAAERVAALRDEGDRLSEKGVLQDMKKKIQRVKDYHDNLMETLSDILAEHFPLPQQEGNANKKGKNILPEPTADVITLREMLELLMNKLVETPHEPYIEIDGTFWPPYIELLLREMTTRSEREKAQKLNEQHQAILSKMLREEDNKYCADCEAKGPRWASWNLGVFICIRCAGIHRNLGVHISRVKSVNLDQWTAEQIQSIQDMGNTRARQMYEASLPENFRRPQTDQSVEFFIRDKYERKKYHDKNAPSVTSKSSDAVAPVSSPSSQVAERSKLEKEKEKKEEKRREKDTDKGNKPPSYEKPQKREEPQPEPKASPMKSSEPAIDLLGLDTPAVTASNGGNGSASTAPLSDDLDIFGPMVSNPLPSTNTPFSQASSSSAAGVPATAGTGSSAPAQGDLDLFSESSSKADDSAKKPLSKDSILSLYSTSGMGQQPPPAAMFMGPSQMQFPTQPPSAYQGFPGMGGAMPPTTMMGAVLGQSPAMMGQNAGMMVGMTMPNGFMGNAQAGVMGLAPGVMGPQAGGMVPPPNMYAMQPGQQGQWSIGQMNQQMSGMGLNGAGGAVGFGQPGTAVGGWAAPPSGQTLSTQLWK</sequence>
<feature type="domain" description="Arf-GAP" evidence="8">
    <location>
        <begin position="267"/>
        <end position="392"/>
    </location>
</feature>